<organism evidence="2 3">
    <name type="scientific">Dissostichus mawsoni</name>
    <name type="common">Antarctic cod</name>
    <dbReference type="NCBI Taxonomy" id="36200"/>
    <lineage>
        <taxon>Eukaryota</taxon>
        <taxon>Metazoa</taxon>
        <taxon>Chordata</taxon>
        <taxon>Craniata</taxon>
        <taxon>Vertebrata</taxon>
        <taxon>Euteleostomi</taxon>
        <taxon>Actinopterygii</taxon>
        <taxon>Neopterygii</taxon>
        <taxon>Teleostei</taxon>
        <taxon>Neoteleostei</taxon>
        <taxon>Acanthomorphata</taxon>
        <taxon>Eupercaria</taxon>
        <taxon>Perciformes</taxon>
        <taxon>Notothenioidei</taxon>
        <taxon>Nototheniidae</taxon>
        <taxon>Dissostichus</taxon>
    </lineage>
</organism>
<feature type="compositionally biased region" description="Basic residues" evidence="1">
    <location>
        <begin position="309"/>
        <end position="319"/>
    </location>
</feature>
<name>A0A7J5ZG96_DISMA</name>
<protein>
    <submittedName>
        <fullName evidence="2">Uncharacterized protein</fullName>
    </submittedName>
</protein>
<reference evidence="2 3" key="1">
    <citation type="submission" date="2020-03" db="EMBL/GenBank/DDBJ databases">
        <title>Dissostichus mawsoni Genome sequencing and assembly.</title>
        <authorList>
            <person name="Park H."/>
        </authorList>
    </citation>
    <scope>NUCLEOTIDE SEQUENCE [LARGE SCALE GENOMIC DNA]</scope>
    <source>
        <strain evidence="2">DM0001</strain>
        <tissue evidence="2">Muscle</tissue>
    </source>
</reference>
<feature type="region of interest" description="Disordered" evidence="1">
    <location>
        <begin position="872"/>
        <end position="923"/>
    </location>
</feature>
<proteinExistence type="predicted"/>
<dbReference type="EMBL" id="JAAKFY010000002">
    <property type="protein sequence ID" value="KAF3860842.1"/>
    <property type="molecule type" value="Genomic_DNA"/>
</dbReference>
<feature type="region of interest" description="Disordered" evidence="1">
    <location>
        <begin position="1178"/>
        <end position="1239"/>
    </location>
</feature>
<feature type="compositionally biased region" description="Basic and acidic residues" evidence="1">
    <location>
        <begin position="506"/>
        <end position="515"/>
    </location>
</feature>
<evidence type="ECO:0000313" key="3">
    <source>
        <dbReference type="Proteomes" id="UP000518266"/>
    </source>
</evidence>
<feature type="region of interest" description="Disordered" evidence="1">
    <location>
        <begin position="251"/>
        <end position="336"/>
    </location>
</feature>
<evidence type="ECO:0000313" key="2">
    <source>
        <dbReference type="EMBL" id="KAF3860842.1"/>
    </source>
</evidence>
<comment type="caution">
    <text evidence="2">The sequence shown here is derived from an EMBL/GenBank/DDBJ whole genome shotgun (WGS) entry which is preliminary data.</text>
</comment>
<evidence type="ECO:0000256" key="1">
    <source>
        <dbReference type="SAM" id="MobiDB-lite"/>
    </source>
</evidence>
<keyword evidence="3" id="KW-1185">Reference proteome</keyword>
<feature type="compositionally biased region" description="Basic and acidic residues" evidence="1">
    <location>
        <begin position="253"/>
        <end position="262"/>
    </location>
</feature>
<gene>
    <name evidence="2" type="ORF">F7725_001097</name>
</gene>
<sequence length="1334" mass="147905">MVQWTNHNVSLYKSSVALCSDHLLSHVCPQSLSCGCVASRSSPCARCCGTAWATCRCPQCALYLVQCCMLDRRMAAHAEEAAAKERERLALRAFRVGTGAPGGGGGVPGWFGKRKADQTLECLASSSSQREVVKMSNLGLGMDELQRARYIFSRFHPQPALGVLTPDQRERWAGHGGRRSGGPWEMKTSREVFSSQLLFFYDPTSDWLVLALLNLRCFPGSPLLRWERWSQLPAGSRLHLWKIHVDVLQQRQEQGEHPKASAEHPAAAAQHREEGGKRGPGQGQITLRGHEGQEEGAAVEVDRVDERKRPHSHPVHGHLHHEERHGHHHHEVRQAHVEDAEQDPVGRVALAPVDPDDQHVLQQAHHEDEKVDEEEGDAPVVFGRIQVGGAVVEPFQRGVVLRPPAEPRVSSEPELWGVSPPAALPQLAALLFFDPTSDWLVLALLNLRCFPGSPPPPLGALVPAPSWFPAPSLGNWLSTVLTRQHVAARLVPLQKIHVDVLQQRQEQGEHPKASAEHPAAAAQHGEEGGKRGPGQGQITLRGHEGQEEGAAVEVDRVDKRKRPHSQTLSMVTSIMKNGRITITMRSDRLTLRMQNRTPLAEWRRRQLTQMTSTFSSRPTMKMKSSPCARCCGTAWATCRCPQCALYLVQCCMLDRRMAAHAEEAAAKERERLALRAFRVGTGAPGGGGGVPGWFGKRKADQTLECLASSSSHREVVKMSNLGLGMDELQRAKYIFSRFHPQPALGVLTPDQRERWAGHGGRRSGGPWKWYRCRYCGKRFAHSGNSPTSASTQERNATTFFFYDPTSDWLVLALLNLRCFPGSPPPPLGALVPAPSWFPAPSLGNWLSTVLTRQHVAARLVPLQKIHVDVLQQRQEQGEHPKASAEHPAAAAQHGEEGGKRGPGQGQITLRGHEGQEEGAAVEVDRVDKRKRPHSQTLSMVTSIMKNGRITITMRSDRLTLRMQNRTPLAEWRRRQLTQMTSTFSSRPTMKMKSSPCARCCGTAWATCRCPQCALYLVQCCMLDRRMAAHAEEAAAKERERLALRAFRVGTGAPGGGGGVPGWFGKRKADQTLECLASSSSQREVVKMSNLGLGMDELQRARYIFSRFHPQPALGVLTPDQRERWAGHGGRRSGGPWEMVPVSLLWQTLRTLGEFTYLRIHTGEKRYQCKKIHVDVLQQRQEQGEHPKASAEHPAAAAQHREEGGKRGPGQGQITLRGHEGQEEGAAVEVDRVDERKRPHSQTLSMVTSIMKNGMVTIAMRSDRLTLRMQNRTPLAEWRWRQLTQMTSTFSSRPTMKRDEEEGDAPVVFGRIQVGGAVVEPFQRGVVLVSAHGLE</sequence>
<feature type="region of interest" description="Disordered" evidence="1">
    <location>
        <begin position="503"/>
        <end position="554"/>
    </location>
</feature>
<feature type="compositionally biased region" description="Basic and acidic residues" evidence="1">
    <location>
        <begin position="1181"/>
        <end position="1190"/>
    </location>
</feature>
<feature type="compositionally biased region" description="Basic and acidic residues" evidence="1">
    <location>
        <begin position="875"/>
        <end position="884"/>
    </location>
</feature>
<dbReference type="Proteomes" id="UP000518266">
    <property type="component" value="Unassembled WGS sequence"/>
</dbReference>
<accession>A0A7J5ZG96</accession>